<evidence type="ECO:0000256" key="5">
    <source>
        <dbReference type="ARBA" id="ARBA00022989"/>
    </source>
</evidence>
<evidence type="ECO:0000313" key="11">
    <source>
        <dbReference type="Proteomes" id="UP000199019"/>
    </source>
</evidence>
<dbReference type="GO" id="GO:0005886">
    <property type="term" value="C:plasma membrane"/>
    <property type="evidence" value="ECO:0007669"/>
    <property type="project" value="UniProtKB-SubCell"/>
</dbReference>
<evidence type="ECO:0000256" key="2">
    <source>
        <dbReference type="ARBA" id="ARBA00022448"/>
    </source>
</evidence>
<dbReference type="STRING" id="587636.SAMN05216199_2737"/>
<reference evidence="11" key="1">
    <citation type="submission" date="2016-10" db="EMBL/GenBank/DDBJ databases">
        <authorList>
            <person name="Varghese N."/>
            <person name="Submissions S."/>
        </authorList>
    </citation>
    <scope>NUCLEOTIDE SEQUENCE [LARGE SCALE GENOMIC DNA]</scope>
    <source>
        <strain evidence="11">CGMCC 1.6963</strain>
    </source>
</reference>
<sequence length="318" mass="34089">MTQTSLPRARASAADSTDHRYAGRRAPGHTSGRARRRAERAASRDEGTRRAGPGAYAFLLVVLLASVFPLWWSFLIGSKDAAALNADGIPLLPGGNFLKNARTVVDTVPFWKAFTNSVIVSSTVAFSVVALSTLAGFAFAKLRFRGRDGLMVFVVATMAVPTQLGVVPLFIVMSKLGWVGSVGAVIVPALVNAFGVFWMTQYLRESLPDELVEAARVDGCSMIRTFWHVALPASRPGAAMLGLFTFIATWTNFFWPFIVLEPGNPTLPVALQQLQAAHYVDYSLVLAGVVLAAIPLIIVFVLAGRQLVAGIMQGAVKG</sequence>
<dbReference type="PANTHER" id="PTHR43744">
    <property type="entry name" value="ABC TRANSPORTER PERMEASE PROTEIN MG189-RELATED-RELATED"/>
    <property type="match status" value="1"/>
</dbReference>
<feature type="transmembrane region" description="Helical" evidence="7">
    <location>
        <begin position="178"/>
        <end position="198"/>
    </location>
</feature>
<feature type="region of interest" description="Disordered" evidence="8">
    <location>
        <begin position="1"/>
        <end position="49"/>
    </location>
</feature>
<feature type="compositionally biased region" description="Basic and acidic residues" evidence="8">
    <location>
        <begin position="39"/>
        <end position="49"/>
    </location>
</feature>
<feature type="domain" description="ABC transmembrane type-1" evidence="9">
    <location>
        <begin position="114"/>
        <end position="303"/>
    </location>
</feature>
<dbReference type="AlphaFoldDB" id="A0A1H9W2G7"/>
<accession>A0A1H9W2G7</accession>
<keyword evidence="4 7" id="KW-0812">Transmembrane</keyword>
<dbReference type="OrthoDB" id="3524874at2"/>
<gene>
    <name evidence="10" type="ORF">SAMN05216199_2737</name>
</gene>
<keyword evidence="11" id="KW-1185">Reference proteome</keyword>
<name>A0A1H9W2G7_9MICO</name>
<evidence type="ECO:0000256" key="4">
    <source>
        <dbReference type="ARBA" id="ARBA00022692"/>
    </source>
</evidence>
<feature type="transmembrane region" description="Helical" evidence="7">
    <location>
        <begin position="118"/>
        <end position="140"/>
    </location>
</feature>
<keyword evidence="2 7" id="KW-0813">Transport</keyword>
<feature type="transmembrane region" description="Helical" evidence="7">
    <location>
        <begin position="152"/>
        <end position="172"/>
    </location>
</feature>
<evidence type="ECO:0000256" key="3">
    <source>
        <dbReference type="ARBA" id="ARBA00022475"/>
    </source>
</evidence>
<evidence type="ECO:0000313" key="10">
    <source>
        <dbReference type="EMBL" id="SES28048.1"/>
    </source>
</evidence>
<evidence type="ECO:0000256" key="1">
    <source>
        <dbReference type="ARBA" id="ARBA00004651"/>
    </source>
</evidence>
<dbReference type="GO" id="GO:0055085">
    <property type="term" value="P:transmembrane transport"/>
    <property type="evidence" value="ECO:0007669"/>
    <property type="project" value="InterPro"/>
</dbReference>
<organism evidence="10 11">
    <name type="scientific">Pedococcus cremeus</name>
    <dbReference type="NCBI Taxonomy" id="587636"/>
    <lineage>
        <taxon>Bacteria</taxon>
        <taxon>Bacillati</taxon>
        <taxon>Actinomycetota</taxon>
        <taxon>Actinomycetes</taxon>
        <taxon>Micrococcales</taxon>
        <taxon>Intrasporangiaceae</taxon>
        <taxon>Pedococcus</taxon>
    </lineage>
</organism>
<evidence type="ECO:0000256" key="6">
    <source>
        <dbReference type="ARBA" id="ARBA00023136"/>
    </source>
</evidence>
<feature type="compositionally biased region" description="Basic residues" evidence="8">
    <location>
        <begin position="22"/>
        <end position="38"/>
    </location>
</feature>
<dbReference type="EMBL" id="FOHB01000004">
    <property type="protein sequence ID" value="SES28048.1"/>
    <property type="molecule type" value="Genomic_DNA"/>
</dbReference>
<feature type="transmembrane region" description="Helical" evidence="7">
    <location>
        <begin position="54"/>
        <end position="74"/>
    </location>
</feature>
<dbReference type="PANTHER" id="PTHR43744:SF12">
    <property type="entry name" value="ABC TRANSPORTER PERMEASE PROTEIN MG189-RELATED"/>
    <property type="match status" value="1"/>
</dbReference>
<proteinExistence type="inferred from homology"/>
<keyword evidence="3" id="KW-1003">Cell membrane</keyword>
<dbReference type="PROSITE" id="PS50928">
    <property type="entry name" value="ABC_TM1"/>
    <property type="match status" value="1"/>
</dbReference>
<comment type="similarity">
    <text evidence="7">Belongs to the binding-protein-dependent transport system permease family.</text>
</comment>
<evidence type="ECO:0000256" key="8">
    <source>
        <dbReference type="SAM" id="MobiDB-lite"/>
    </source>
</evidence>
<dbReference type="InterPro" id="IPR000515">
    <property type="entry name" value="MetI-like"/>
</dbReference>
<evidence type="ECO:0000259" key="9">
    <source>
        <dbReference type="PROSITE" id="PS50928"/>
    </source>
</evidence>
<dbReference type="InterPro" id="IPR035906">
    <property type="entry name" value="MetI-like_sf"/>
</dbReference>
<dbReference type="Pfam" id="PF00528">
    <property type="entry name" value="BPD_transp_1"/>
    <property type="match status" value="1"/>
</dbReference>
<keyword evidence="5 7" id="KW-1133">Transmembrane helix</keyword>
<dbReference type="Proteomes" id="UP000199019">
    <property type="component" value="Unassembled WGS sequence"/>
</dbReference>
<comment type="subcellular location">
    <subcellularLocation>
        <location evidence="1 7">Cell membrane</location>
        <topology evidence="1 7">Multi-pass membrane protein</topology>
    </subcellularLocation>
</comment>
<feature type="transmembrane region" description="Helical" evidence="7">
    <location>
        <begin position="238"/>
        <end position="259"/>
    </location>
</feature>
<feature type="transmembrane region" description="Helical" evidence="7">
    <location>
        <begin position="279"/>
        <end position="303"/>
    </location>
</feature>
<dbReference type="RefSeq" id="WP_091758971.1">
    <property type="nucleotide sequence ID" value="NZ_FOHB01000004.1"/>
</dbReference>
<dbReference type="Gene3D" id="1.10.3720.10">
    <property type="entry name" value="MetI-like"/>
    <property type="match status" value="1"/>
</dbReference>
<keyword evidence="6 7" id="KW-0472">Membrane</keyword>
<protein>
    <submittedName>
        <fullName evidence="10">Cellobiose ABC transporter membrane protein</fullName>
    </submittedName>
</protein>
<dbReference type="CDD" id="cd06261">
    <property type="entry name" value="TM_PBP2"/>
    <property type="match status" value="1"/>
</dbReference>
<dbReference type="SUPFAM" id="SSF161098">
    <property type="entry name" value="MetI-like"/>
    <property type="match status" value="1"/>
</dbReference>
<evidence type="ECO:0000256" key="7">
    <source>
        <dbReference type="RuleBase" id="RU363032"/>
    </source>
</evidence>